<keyword evidence="5" id="KW-0227">DNA damage</keyword>
<dbReference type="InterPro" id="IPR017871">
    <property type="entry name" value="ABC_transporter-like_CS"/>
</dbReference>
<dbReference type="GO" id="GO:0003677">
    <property type="term" value="F:DNA binding"/>
    <property type="evidence" value="ECO:0007669"/>
    <property type="project" value="UniProtKB-KW"/>
</dbReference>
<dbReference type="InterPro" id="IPR003439">
    <property type="entry name" value="ABC_transporter-like_ATP-bd"/>
</dbReference>
<dbReference type="EMBL" id="CP032412">
    <property type="protein sequence ID" value="AYB46634.1"/>
    <property type="molecule type" value="Genomic_DNA"/>
</dbReference>
<comment type="subcellular location">
    <subcellularLocation>
        <location evidence="1">Cytoplasm</location>
    </subcellularLocation>
</comment>
<feature type="domain" description="ABC transporter" evidence="14">
    <location>
        <begin position="447"/>
        <end position="744"/>
    </location>
</feature>
<dbReference type="GO" id="GO:0005524">
    <property type="term" value="F:ATP binding"/>
    <property type="evidence" value="ECO:0007669"/>
    <property type="project" value="UniProtKB-KW"/>
</dbReference>
<keyword evidence="9" id="KW-0238">DNA-binding</keyword>
<evidence type="ECO:0000256" key="12">
    <source>
        <dbReference type="ARBA" id="ARBA00039316"/>
    </source>
</evidence>
<comment type="similarity">
    <text evidence="11">Belongs to the ABC transporter superfamily. UvrA family.</text>
</comment>
<proteinExistence type="inferred from homology"/>
<keyword evidence="2" id="KW-0963">Cytoplasm</keyword>
<evidence type="ECO:0000259" key="14">
    <source>
        <dbReference type="PROSITE" id="PS50893"/>
    </source>
</evidence>
<gene>
    <name evidence="15" type="ORF">D5F53_26470</name>
</gene>
<evidence type="ECO:0000313" key="16">
    <source>
        <dbReference type="Proteomes" id="UP000266552"/>
    </source>
</evidence>
<dbReference type="GO" id="GO:0016887">
    <property type="term" value="F:ATP hydrolysis activity"/>
    <property type="evidence" value="ECO:0007669"/>
    <property type="project" value="InterPro"/>
</dbReference>
<feature type="domain" description="ABC transporter" evidence="14">
    <location>
        <begin position="3"/>
        <end position="439"/>
    </location>
</feature>
<dbReference type="KEGG" id="plw:D5F53_26470"/>
<evidence type="ECO:0000256" key="11">
    <source>
        <dbReference type="ARBA" id="ARBA00038000"/>
    </source>
</evidence>
<dbReference type="SMART" id="SM00382">
    <property type="entry name" value="AAA"/>
    <property type="match status" value="2"/>
</dbReference>
<dbReference type="Gene3D" id="3.40.50.300">
    <property type="entry name" value="P-loop containing nucleotide triphosphate hydrolases"/>
    <property type="match status" value="2"/>
</dbReference>
<dbReference type="InterPro" id="IPR027417">
    <property type="entry name" value="P-loop_NTPase"/>
</dbReference>
<dbReference type="GO" id="GO:0004518">
    <property type="term" value="F:nuclease activity"/>
    <property type="evidence" value="ECO:0007669"/>
    <property type="project" value="UniProtKB-KW"/>
</dbReference>
<evidence type="ECO:0000256" key="8">
    <source>
        <dbReference type="ARBA" id="ARBA00022881"/>
    </source>
</evidence>
<keyword evidence="16" id="KW-1185">Reference proteome</keyword>
<dbReference type="Pfam" id="PF00005">
    <property type="entry name" value="ABC_tran"/>
    <property type="match status" value="1"/>
</dbReference>
<reference evidence="15 16" key="1">
    <citation type="submission" date="2018-09" db="EMBL/GenBank/DDBJ databases">
        <title>Genome Sequence of Paenibacillus lautus Strain E7593-69, Azo Dye-Degrading Bacteria, Isolated from Commercial Tattoo Inks.</title>
        <authorList>
            <person name="Nho S.W."/>
            <person name="Kim S.-J."/>
            <person name="Kweon O."/>
            <person name="Cerniglia C.E."/>
        </authorList>
    </citation>
    <scope>NUCLEOTIDE SEQUENCE [LARGE SCALE GENOMIC DNA]</scope>
    <source>
        <strain evidence="15 16">E7593-69</strain>
    </source>
</reference>
<evidence type="ECO:0000256" key="1">
    <source>
        <dbReference type="ARBA" id="ARBA00004496"/>
    </source>
</evidence>
<keyword evidence="4" id="KW-0547">Nucleotide-binding</keyword>
<accession>A0A385TUX1</accession>
<dbReference type="GO" id="GO:0005737">
    <property type="term" value="C:cytoplasm"/>
    <property type="evidence" value="ECO:0007669"/>
    <property type="project" value="UniProtKB-SubCell"/>
</dbReference>
<dbReference type="PANTHER" id="PTHR43152">
    <property type="entry name" value="UVRABC SYSTEM PROTEIN A"/>
    <property type="match status" value="1"/>
</dbReference>
<keyword evidence="7" id="KW-0067">ATP-binding</keyword>
<evidence type="ECO:0000256" key="7">
    <source>
        <dbReference type="ARBA" id="ARBA00022840"/>
    </source>
</evidence>
<keyword evidence="8" id="KW-0267">Excision nuclease</keyword>
<evidence type="ECO:0000256" key="4">
    <source>
        <dbReference type="ARBA" id="ARBA00022741"/>
    </source>
</evidence>
<dbReference type="PROSITE" id="PS00211">
    <property type="entry name" value="ABC_TRANSPORTER_1"/>
    <property type="match status" value="2"/>
</dbReference>
<name>A0A385TUX1_PAELA</name>
<dbReference type="Proteomes" id="UP000266552">
    <property type="component" value="Chromosome"/>
</dbReference>
<evidence type="ECO:0000256" key="6">
    <source>
        <dbReference type="ARBA" id="ARBA00022769"/>
    </source>
</evidence>
<evidence type="ECO:0000313" key="15">
    <source>
        <dbReference type="EMBL" id="AYB46634.1"/>
    </source>
</evidence>
<protein>
    <recommendedName>
        <fullName evidence="12">UvrABC system protein A</fullName>
    </recommendedName>
    <alternativeName>
        <fullName evidence="13">Excinuclease ABC subunit A</fullName>
    </alternativeName>
</protein>
<organism evidence="15 16">
    <name type="scientific">Paenibacillus lautus</name>
    <name type="common">Bacillus lautus</name>
    <dbReference type="NCBI Taxonomy" id="1401"/>
    <lineage>
        <taxon>Bacteria</taxon>
        <taxon>Bacillati</taxon>
        <taxon>Bacillota</taxon>
        <taxon>Bacilli</taxon>
        <taxon>Bacillales</taxon>
        <taxon>Paenibacillaceae</taxon>
        <taxon>Paenibacillus</taxon>
    </lineage>
</organism>
<evidence type="ECO:0000256" key="3">
    <source>
        <dbReference type="ARBA" id="ARBA00022737"/>
    </source>
</evidence>
<keyword evidence="10" id="KW-0234">DNA repair</keyword>
<dbReference type="RefSeq" id="WP_119850195.1">
    <property type="nucleotide sequence ID" value="NZ_CP032412.1"/>
</dbReference>
<dbReference type="InterPro" id="IPR003593">
    <property type="entry name" value="AAA+_ATPase"/>
</dbReference>
<dbReference type="PANTHER" id="PTHR43152:SF1">
    <property type="entry name" value="UVRA PROTEIN"/>
    <property type="match status" value="1"/>
</dbReference>
<evidence type="ECO:0000256" key="2">
    <source>
        <dbReference type="ARBA" id="ARBA00022490"/>
    </source>
</evidence>
<dbReference type="AlphaFoldDB" id="A0A385TUX1"/>
<dbReference type="PROSITE" id="PS50893">
    <property type="entry name" value="ABC_TRANSPORTER_2"/>
    <property type="match status" value="2"/>
</dbReference>
<keyword evidence="3" id="KW-0677">Repeat</keyword>
<keyword evidence="6" id="KW-0228">DNA excision</keyword>
<evidence type="ECO:0000256" key="10">
    <source>
        <dbReference type="ARBA" id="ARBA00023204"/>
    </source>
</evidence>
<dbReference type="Gene3D" id="1.10.8.280">
    <property type="entry name" value="ABC transporter ATPase domain-like"/>
    <property type="match status" value="1"/>
</dbReference>
<dbReference type="CDD" id="cd03270">
    <property type="entry name" value="ABC_UvrA_I"/>
    <property type="match status" value="1"/>
</dbReference>
<evidence type="ECO:0000256" key="9">
    <source>
        <dbReference type="ARBA" id="ARBA00023125"/>
    </source>
</evidence>
<evidence type="ECO:0000256" key="5">
    <source>
        <dbReference type="ARBA" id="ARBA00022763"/>
    </source>
</evidence>
<dbReference type="GO" id="GO:0006281">
    <property type="term" value="P:DNA repair"/>
    <property type="evidence" value="ECO:0007669"/>
    <property type="project" value="UniProtKB-KW"/>
</dbReference>
<evidence type="ECO:0000256" key="13">
    <source>
        <dbReference type="ARBA" id="ARBA00042156"/>
    </source>
</evidence>
<sequence>MNQSIEQSIKVTGARNKNLRNVSLAIPKKQITVFTGVSGSGKSAMVFDTIAAESQRQLNETYSSFIRHRLPHYGQPEVDSVENLSVAIVVNQKRIGGNARSTVGTITDIHSLLRLLFSRIGRPFVGYSDVFSFNNPQGMCPHCEGLGKVNTFRIESLIDKEKSLNEGPIRFPTFHPGEVRWKRYVATGLFDNDKKLKDYSEEEWDTLLYKTGFKPPNPTKEWPPTSYYEGIIPRIERTFLSKDSRDSRAYREAIEQVVAETACPLCHGGRLNQEALSCKINGTSIADCARMQVNELIVFLESIEDPAAATIVDTCITRLKQLLLVGIGYLTMDRETATLSGGESQRIKMVRQLGSSLTDLTYIFDEPSIGLHPQDVHNMNRLLLQLRDKGNTVIIVEHDPDVIRIADHIIDMGPRAGLAGGTIVYEGNWDGLRHADTLTGKCLRQRARLKSEVREPTGWLHIRDASLHNLKQVSVSIPTGVLTAVTGVAGSGKSTLINQVLPGVYPEAVIINQDMIQASSRSNLATFTGIFDDIRKLFAEENRVSPSLFSFNAKGACPECNGSGTITMDLAFMDSLVSVCEACQGRRFHDDVLQYHLRGSSISDVLAMTADEALDFFTEPGILAALLRIQQVGLGYLTLGQPLSTLSGGERQRVKLAAELDHSGEIYVLDEPSTGLHLSDCERLMSIIDRLVAQDGTVIVIEHNLDIISQADWIIDMGPGAGQDGGNILFSGKPAELLESPHSVTAKYLRQFRT</sequence>
<dbReference type="Gene3D" id="1.20.1580.10">
    <property type="entry name" value="ABC transporter ATPase like domain"/>
    <property type="match status" value="2"/>
</dbReference>
<dbReference type="SUPFAM" id="SSF52540">
    <property type="entry name" value="P-loop containing nucleoside triphosphate hydrolases"/>
    <property type="match status" value="2"/>
</dbReference>